<dbReference type="Gene3D" id="1.25.40.10">
    <property type="entry name" value="Tetratricopeptide repeat domain"/>
    <property type="match status" value="1"/>
</dbReference>
<dbReference type="InterPro" id="IPR011990">
    <property type="entry name" value="TPR-like_helical_dom_sf"/>
</dbReference>
<name>A0ABD0ZFI1_CARAN</name>
<dbReference type="Proteomes" id="UP001558713">
    <property type="component" value="Unassembled WGS sequence"/>
</dbReference>
<dbReference type="EMBL" id="JBANAX010000883">
    <property type="protein sequence ID" value="KAL1189974.1"/>
    <property type="molecule type" value="Genomic_DNA"/>
</dbReference>
<gene>
    <name evidence="1" type="ORF">V5N11_027641</name>
</gene>
<evidence type="ECO:0000313" key="2">
    <source>
        <dbReference type="Proteomes" id="UP001558713"/>
    </source>
</evidence>
<comment type="caution">
    <text evidence="1">The sequence shown here is derived from an EMBL/GenBank/DDBJ whole genome shotgun (WGS) entry which is preliminary data.</text>
</comment>
<protein>
    <submittedName>
        <fullName evidence="1">Pentatricopeptide repeat-containing protein</fullName>
    </submittedName>
</protein>
<evidence type="ECO:0000313" key="1">
    <source>
        <dbReference type="EMBL" id="KAL1189974.1"/>
    </source>
</evidence>
<proteinExistence type="predicted"/>
<dbReference type="AlphaFoldDB" id="A0ABD0ZFI1"/>
<reference evidence="1 2" key="1">
    <citation type="submission" date="2024-04" db="EMBL/GenBank/DDBJ databases">
        <title>Genome assembly C_amara_ONT_v2.</title>
        <authorList>
            <person name="Yant L."/>
            <person name="Moore C."/>
            <person name="Slenker M."/>
        </authorList>
    </citation>
    <scope>NUCLEOTIDE SEQUENCE [LARGE SCALE GENOMIC DNA]</scope>
    <source>
        <tissue evidence="1">Leaf</tissue>
    </source>
</reference>
<sequence length="136" mass="15268">MVRFTYWRILEKGNLGTAPSLFSLCSSICRWGRALSSVTDYRGNFRKGLLDGIKLDDAVDLFSAMVKSRPLPSIIEFSKLLSAVAKMKKFDVVISLGEQMQKLGISLFLPPLSTISCFSYSWQDDETRSSARYSHA</sequence>
<organism evidence="1 2">
    <name type="scientific">Cardamine amara subsp. amara</name>
    <dbReference type="NCBI Taxonomy" id="228776"/>
    <lineage>
        <taxon>Eukaryota</taxon>
        <taxon>Viridiplantae</taxon>
        <taxon>Streptophyta</taxon>
        <taxon>Embryophyta</taxon>
        <taxon>Tracheophyta</taxon>
        <taxon>Spermatophyta</taxon>
        <taxon>Magnoliopsida</taxon>
        <taxon>eudicotyledons</taxon>
        <taxon>Gunneridae</taxon>
        <taxon>Pentapetalae</taxon>
        <taxon>rosids</taxon>
        <taxon>malvids</taxon>
        <taxon>Brassicales</taxon>
        <taxon>Brassicaceae</taxon>
        <taxon>Cardamineae</taxon>
        <taxon>Cardamine</taxon>
    </lineage>
</organism>
<keyword evidence="2" id="KW-1185">Reference proteome</keyword>
<accession>A0ABD0ZFI1</accession>